<evidence type="ECO:0000313" key="5">
    <source>
        <dbReference type="Proteomes" id="UP000244722"/>
    </source>
</evidence>
<feature type="compositionally biased region" description="Low complexity" evidence="2">
    <location>
        <begin position="143"/>
        <end position="157"/>
    </location>
</feature>
<feature type="region of interest" description="Disordered" evidence="2">
    <location>
        <begin position="230"/>
        <end position="267"/>
    </location>
</feature>
<dbReference type="STRING" id="42251.A0A2T7A704"/>
<gene>
    <name evidence="4" type="ORF">B9Z19DRAFT_963623</name>
</gene>
<feature type="domain" description="Zn(2)-C6 fungal-type" evidence="3">
    <location>
        <begin position="76"/>
        <end position="106"/>
    </location>
</feature>
<comment type="caution">
    <text evidence="4">The sequence shown here is derived from an EMBL/GenBank/DDBJ whole genome shotgun (WGS) entry which is preliminary data.</text>
</comment>
<feature type="compositionally biased region" description="Acidic residues" evidence="2">
    <location>
        <begin position="233"/>
        <end position="249"/>
    </location>
</feature>
<organism evidence="4 5">
    <name type="scientific">Tuber borchii</name>
    <name type="common">White truffle</name>
    <dbReference type="NCBI Taxonomy" id="42251"/>
    <lineage>
        <taxon>Eukaryota</taxon>
        <taxon>Fungi</taxon>
        <taxon>Dikarya</taxon>
        <taxon>Ascomycota</taxon>
        <taxon>Pezizomycotina</taxon>
        <taxon>Pezizomycetes</taxon>
        <taxon>Pezizales</taxon>
        <taxon>Tuberaceae</taxon>
        <taxon>Tuber</taxon>
    </lineage>
</organism>
<dbReference type="Pfam" id="PF00172">
    <property type="entry name" value="Zn_clus"/>
    <property type="match status" value="1"/>
</dbReference>
<evidence type="ECO:0000256" key="2">
    <source>
        <dbReference type="SAM" id="MobiDB-lite"/>
    </source>
</evidence>
<reference evidence="4 5" key="1">
    <citation type="submission" date="2017-04" db="EMBL/GenBank/DDBJ databases">
        <title>Draft genome sequence of Tuber borchii Vittad., a whitish edible truffle.</title>
        <authorList>
            <consortium name="DOE Joint Genome Institute"/>
            <person name="Murat C."/>
            <person name="Kuo A."/>
            <person name="Barry K.W."/>
            <person name="Clum A."/>
            <person name="Dockter R.B."/>
            <person name="Fauchery L."/>
            <person name="Iotti M."/>
            <person name="Kohler A."/>
            <person name="Labutti K."/>
            <person name="Lindquist E.A."/>
            <person name="Lipzen A."/>
            <person name="Ohm R.A."/>
            <person name="Wang M."/>
            <person name="Grigoriev I.V."/>
            <person name="Zambonelli A."/>
            <person name="Martin F.M."/>
        </authorList>
    </citation>
    <scope>NUCLEOTIDE SEQUENCE [LARGE SCALE GENOMIC DNA]</scope>
    <source>
        <strain evidence="4 5">Tbo3840</strain>
    </source>
</reference>
<feature type="region of interest" description="Disordered" evidence="2">
    <location>
        <begin position="1"/>
        <end position="23"/>
    </location>
</feature>
<dbReference type="AlphaFoldDB" id="A0A2T7A704"/>
<proteinExistence type="predicted"/>
<sequence>MDSNYLHPSGPISTGASTSTTPTPAAGTTIAATILANNTASGTAGAGVKRAHASSNAISNKSRSAANYPRKRAVSACLVCRGRKTKCDNQRPQCGFCKQTGAECVYEAEKLATFDAASLAILDKLSRIEAMLDSDRGSNNQQHTPTSHPSPHTSGSTTSGGAGPIPPLPSLAARSSSPRNAGSKPRPDASEIFPVSLATASGSRVEAVLQWPIFNGQFCLEDLLAPVFADTRDGDDEDEDEREGWQEGEDMGRGEPEDGYQAHGGSRRGNGLYDYDERLLKQPPGEIATLVQRFFRNVHTKNPILDSAVLDSYVYEIDQHGFGWSGKSCLVVSVFPLHDKIGREIGAPTDGGEGSCSCAL</sequence>
<dbReference type="Proteomes" id="UP000244722">
    <property type="component" value="Unassembled WGS sequence"/>
</dbReference>
<dbReference type="PROSITE" id="PS50048">
    <property type="entry name" value="ZN2_CY6_FUNGAL_2"/>
    <property type="match status" value="1"/>
</dbReference>
<dbReference type="EMBL" id="NESQ01000011">
    <property type="protein sequence ID" value="PUU83475.1"/>
    <property type="molecule type" value="Genomic_DNA"/>
</dbReference>
<name>A0A2T7A704_TUBBO</name>
<keyword evidence="1" id="KW-0539">Nucleus</keyword>
<dbReference type="PANTHER" id="PTHR47785:SF5">
    <property type="entry name" value="ZN(II)2CYS6 TRANSCRIPTION FACTOR (EUROFUNG)"/>
    <property type="match status" value="1"/>
</dbReference>
<accession>A0A2T7A704</accession>
<dbReference type="SUPFAM" id="SSF57701">
    <property type="entry name" value="Zn2/Cys6 DNA-binding domain"/>
    <property type="match status" value="1"/>
</dbReference>
<evidence type="ECO:0000313" key="4">
    <source>
        <dbReference type="EMBL" id="PUU83475.1"/>
    </source>
</evidence>
<feature type="compositionally biased region" description="Low complexity" evidence="2">
    <location>
        <begin position="8"/>
        <end position="23"/>
    </location>
</feature>
<feature type="region of interest" description="Disordered" evidence="2">
    <location>
        <begin position="135"/>
        <end position="190"/>
    </location>
</feature>
<feature type="compositionally biased region" description="Low complexity" evidence="2">
    <location>
        <begin position="170"/>
        <end position="179"/>
    </location>
</feature>
<dbReference type="InterPro" id="IPR036864">
    <property type="entry name" value="Zn2-C6_fun-type_DNA-bd_sf"/>
</dbReference>
<protein>
    <recommendedName>
        <fullName evidence="3">Zn(2)-C6 fungal-type domain-containing protein</fullName>
    </recommendedName>
</protein>
<dbReference type="OrthoDB" id="4356994at2759"/>
<dbReference type="GO" id="GO:0000981">
    <property type="term" value="F:DNA-binding transcription factor activity, RNA polymerase II-specific"/>
    <property type="evidence" value="ECO:0007669"/>
    <property type="project" value="InterPro"/>
</dbReference>
<dbReference type="SMART" id="SM00066">
    <property type="entry name" value="GAL4"/>
    <property type="match status" value="1"/>
</dbReference>
<dbReference type="CDD" id="cd00067">
    <property type="entry name" value="GAL4"/>
    <property type="match status" value="1"/>
</dbReference>
<dbReference type="PANTHER" id="PTHR47785">
    <property type="entry name" value="ZN(II)2CYS6 TRANSCRIPTION FACTOR (EUROFUNG)-RELATED-RELATED"/>
    <property type="match status" value="1"/>
</dbReference>
<evidence type="ECO:0000256" key="1">
    <source>
        <dbReference type="ARBA" id="ARBA00023242"/>
    </source>
</evidence>
<dbReference type="InterPro" id="IPR053181">
    <property type="entry name" value="EcdB-like_regulator"/>
</dbReference>
<keyword evidence="5" id="KW-1185">Reference proteome</keyword>
<dbReference type="InterPro" id="IPR001138">
    <property type="entry name" value="Zn2Cys6_DnaBD"/>
</dbReference>
<dbReference type="PROSITE" id="PS00463">
    <property type="entry name" value="ZN2_CY6_FUNGAL_1"/>
    <property type="match status" value="1"/>
</dbReference>
<dbReference type="Gene3D" id="4.10.240.10">
    <property type="entry name" value="Zn(2)-C6 fungal-type DNA-binding domain"/>
    <property type="match status" value="1"/>
</dbReference>
<evidence type="ECO:0000259" key="3">
    <source>
        <dbReference type="PROSITE" id="PS50048"/>
    </source>
</evidence>
<dbReference type="GO" id="GO:0008270">
    <property type="term" value="F:zinc ion binding"/>
    <property type="evidence" value="ECO:0007669"/>
    <property type="project" value="InterPro"/>
</dbReference>